<organism evidence="3 5">
    <name type="scientific">Anaerostipes hadrus</name>
    <dbReference type="NCBI Taxonomy" id="649756"/>
    <lineage>
        <taxon>Bacteria</taxon>
        <taxon>Bacillati</taxon>
        <taxon>Bacillota</taxon>
        <taxon>Clostridia</taxon>
        <taxon>Lachnospirales</taxon>
        <taxon>Lachnospiraceae</taxon>
        <taxon>Anaerostipes</taxon>
    </lineage>
</organism>
<gene>
    <name evidence="3" type="ORF">ERS852425_02380</name>
    <name evidence="2" type="ORF">ERS852571_01522</name>
</gene>
<evidence type="ECO:0008006" key="6">
    <source>
        <dbReference type="Google" id="ProtNLM"/>
    </source>
</evidence>
<evidence type="ECO:0000313" key="3">
    <source>
        <dbReference type="EMBL" id="CUN06409.1"/>
    </source>
</evidence>
<feature type="chain" id="PRO_5038212917" description="Peptidase C39-like domain-containing protein" evidence="1">
    <location>
        <begin position="31"/>
        <end position="437"/>
    </location>
</feature>
<feature type="signal peptide" evidence="1">
    <location>
        <begin position="1"/>
        <end position="30"/>
    </location>
</feature>
<protein>
    <recommendedName>
        <fullName evidence="6">Peptidase C39-like domain-containing protein</fullName>
    </recommendedName>
</protein>
<dbReference type="Proteomes" id="UP000095598">
    <property type="component" value="Unassembled WGS sequence"/>
</dbReference>
<proteinExistence type="predicted"/>
<sequence length="437" mass="50148">MTKQYRKNKRRICVVICLVLCMISGIKIQAAQPGYFDNPQTVYDEFAGKIYDRSFKKSYAFLKKKMNVFETSSGSKKIGVAPRYSGVIVVSKTSDHVQVIYEKKKAYGIGWIDRGLYHKEAIPYNGNEKQLLGNGTYWIQNKASGEGIRVQIIFLGNQKYQVSILNQSKEDHTWKLIREYDHFYIKNIKNEKYLSMDENGTLTDGKIKDMNNCFTKTQKEAAQKSYQWQIMRLNNKNVYPYRDFMQFDPAWARKDYGNVSDYSGKMAAAGCGVVAITNAVYALNGQFVDPMLFADYAVEKHYRIIGAGTHDGIFKAAAKKFGDTYGFAYIKTTYSTSEVREYLKKGCVAISHVPGHYVTVADFNPKTKKYLVLDSHPIKSRPTSSFGNWFKRERLERGGLTSSAYYIYGVPGQAWKYESAKGIQFQKDLFTFMIYMR</sequence>
<keyword evidence="1" id="KW-0732">Signal</keyword>
<dbReference type="AlphaFoldDB" id="A0A173TVQ0"/>
<evidence type="ECO:0000313" key="5">
    <source>
        <dbReference type="Proteomes" id="UP000095598"/>
    </source>
</evidence>
<dbReference type="RefSeq" id="WP_242855379.1">
    <property type="nucleotide sequence ID" value="NZ_CYXT01000019.1"/>
</dbReference>
<accession>A0A173TVQ0</accession>
<evidence type="ECO:0000313" key="2">
    <source>
        <dbReference type="EMBL" id="CUM94356.1"/>
    </source>
</evidence>
<dbReference type="EMBL" id="CYXT01000019">
    <property type="protein sequence ID" value="CUN06409.1"/>
    <property type="molecule type" value="Genomic_DNA"/>
</dbReference>
<dbReference type="Proteomes" id="UP000095553">
    <property type="component" value="Unassembled WGS sequence"/>
</dbReference>
<dbReference type="EMBL" id="CYXY01000008">
    <property type="protein sequence ID" value="CUM94356.1"/>
    <property type="molecule type" value="Genomic_DNA"/>
</dbReference>
<evidence type="ECO:0000313" key="4">
    <source>
        <dbReference type="Proteomes" id="UP000095553"/>
    </source>
</evidence>
<evidence type="ECO:0000256" key="1">
    <source>
        <dbReference type="SAM" id="SignalP"/>
    </source>
</evidence>
<reference evidence="4 5" key="1">
    <citation type="submission" date="2015-09" db="EMBL/GenBank/DDBJ databases">
        <authorList>
            <consortium name="Pathogen Informatics"/>
        </authorList>
    </citation>
    <scope>NUCLEOTIDE SEQUENCE [LARGE SCALE GENOMIC DNA]</scope>
    <source>
        <strain evidence="3 5">2789STDY5608868</strain>
        <strain evidence="2 4">2789STDY5834959</strain>
    </source>
</reference>
<name>A0A173TVQ0_ANAHA</name>